<sequence>MWSREVGLKQVEQGSRHPVENNSSISTGEGPLRLDLKRPSFKHGLFREQSGKSPGTERAIIVRSEVSQPTPTNSRKSAGMGTLPATPGKREDGSPTQALGQENGTTTWQDKLPASEREALELEGWGRLSETQVNVMRDSKRRAKEASDAALPRLRKRFAKLGFDEDQLNVLRHIAEKAPIVIHFNPDRRMGWFTNRTVLKAFLSDTHYRNKYETGVSGAWNRGRDQKERKLFGGLYHQSWGPPGWERPKYGALKGLPVGNTFFSIFGSCHFELQNDVRKRCTFGYGVTSDDLKQTPGTCEHFAHVLARCGKDQIRWLVAVSEKRSFAHWSEPHLAIEAQIHGPIQLKKDIREVRFRAFKPRKTQKRLQQLAEANGFAISSC</sequence>
<name>A0A1Y1I825_KLENI</name>
<accession>A0A1Y1I825</accession>
<dbReference type="AlphaFoldDB" id="A0A1Y1I825"/>
<dbReference type="OMA" id="EMAPIIL"/>
<protein>
    <submittedName>
        <fullName evidence="2">Uncharacterized protein</fullName>
    </submittedName>
</protein>
<dbReference type="EMBL" id="DF237131">
    <property type="protein sequence ID" value="GAQ84258.1"/>
    <property type="molecule type" value="Genomic_DNA"/>
</dbReference>
<evidence type="ECO:0000313" key="3">
    <source>
        <dbReference type="Proteomes" id="UP000054558"/>
    </source>
</evidence>
<dbReference type="InterPro" id="IPR022074">
    <property type="entry name" value="DUF3626"/>
</dbReference>
<organism evidence="2 3">
    <name type="scientific">Klebsormidium nitens</name>
    <name type="common">Green alga</name>
    <name type="synonym">Ulothrix nitens</name>
    <dbReference type="NCBI Taxonomy" id="105231"/>
    <lineage>
        <taxon>Eukaryota</taxon>
        <taxon>Viridiplantae</taxon>
        <taxon>Streptophyta</taxon>
        <taxon>Klebsormidiophyceae</taxon>
        <taxon>Klebsormidiales</taxon>
        <taxon>Klebsormidiaceae</taxon>
        <taxon>Klebsormidium</taxon>
    </lineage>
</organism>
<feature type="region of interest" description="Disordered" evidence="1">
    <location>
        <begin position="1"/>
        <end position="113"/>
    </location>
</feature>
<dbReference type="Proteomes" id="UP000054558">
    <property type="component" value="Unassembled WGS sequence"/>
</dbReference>
<dbReference type="Pfam" id="PF12294">
    <property type="entry name" value="DUF3626"/>
    <property type="match status" value="1"/>
</dbReference>
<proteinExistence type="predicted"/>
<evidence type="ECO:0000313" key="2">
    <source>
        <dbReference type="EMBL" id="GAQ84258.1"/>
    </source>
</evidence>
<reference evidence="2 3" key="1">
    <citation type="journal article" date="2014" name="Nat. Commun.">
        <title>Klebsormidium flaccidum genome reveals primary factors for plant terrestrial adaptation.</title>
        <authorList>
            <person name="Hori K."/>
            <person name="Maruyama F."/>
            <person name="Fujisawa T."/>
            <person name="Togashi T."/>
            <person name="Yamamoto N."/>
            <person name="Seo M."/>
            <person name="Sato S."/>
            <person name="Yamada T."/>
            <person name="Mori H."/>
            <person name="Tajima N."/>
            <person name="Moriyama T."/>
            <person name="Ikeuchi M."/>
            <person name="Watanabe M."/>
            <person name="Wada H."/>
            <person name="Kobayashi K."/>
            <person name="Saito M."/>
            <person name="Masuda T."/>
            <person name="Sasaki-Sekimoto Y."/>
            <person name="Mashiguchi K."/>
            <person name="Awai K."/>
            <person name="Shimojima M."/>
            <person name="Masuda S."/>
            <person name="Iwai M."/>
            <person name="Nobusawa T."/>
            <person name="Narise T."/>
            <person name="Kondo S."/>
            <person name="Saito H."/>
            <person name="Sato R."/>
            <person name="Murakawa M."/>
            <person name="Ihara Y."/>
            <person name="Oshima-Yamada Y."/>
            <person name="Ohtaka K."/>
            <person name="Satoh M."/>
            <person name="Sonobe K."/>
            <person name="Ishii M."/>
            <person name="Ohtani R."/>
            <person name="Kanamori-Sato M."/>
            <person name="Honoki R."/>
            <person name="Miyazaki D."/>
            <person name="Mochizuki H."/>
            <person name="Umetsu J."/>
            <person name="Higashi K."/>
            <person name="Shibata D."/>
            <person name="Kamiya Y."/>
            <person name="Sato N."/>
            <person name="Nakamura Y."/>
            <person name="Tabata S."/>
            <person name="Ida S."/>
            <person name="Kurokawa K."/>
            <person name="Ohta H."/>
        </authorList>
    </citation>
    <scope>NUCLEOTIDE SEQUENCE [LARGE SCALE GENOMIC DNA]</scope>
    <source>
        <strain evidence="2 3">NIES-2285</strain>
    </source>
</reference>
<gene>
    <name evidence="2" type="ORF">KFL_001820110</name>
</gene>
<feature type="compositionally biased region" description="Polar residues" evidence="1">
    <location>
        <begin position="94"/>
        <end position="109"/>
    </location>
</feature>
<keyword evidence="3" id="KW-1185">Reference proteome</keyword>
<evidence type="ECO:0000256" key="1">
    <source>
        <dbReference type="SAM" id="MobiDB-lite"/>
    </source>
</evidence>
<feature type="compositionally biased region" description="Polar residues" evidence="1">
    <location>
        <begin position="65"/>
        <end position="76"/>
    </location>
</feature>